<feature type="transmembrane region" description="Helical" evidence="2">
    <location>
        <begin position="372"/>
        <end position="401"/>
    </location>
</feature>
<feature type="compositionally biased region" description="Low complexity" evidence="1">
    <location>
        <begin position="459"/>
        <end position="477"/>
    </location>
</feature>
<feature type="compositionally biased region" description="Low complexity" evidence="1">
    <location>
        <begin position="96"/>
        <end position="149"/>
    </location>
</feature>
<evidence type="ECO:0000256" key="2">
    <source>
        <dbReference type="SAM" id="Phobius"/>
    </source>
</evidence>
<feature type="region of interest" description="Disordered" evidence="1">
    <location>
        <begin position="93"/>
        <end position="162"/>
    </location>
</feature>
<reference evidence="4 5" key="1">
    <citation type="submission" date="2016-09" db="EMBL/GenBank/DDBJ databases">
        <title>Extensive genetic diversity and differential bi-allelic expression allows diatom success in the polar Southern Ocean.</title>
        <authorList>
            <consortium name="DOE Joint Genome Institute"/>
            <person name="Mock T."/>
            <person name="Otillar R.P."/>
            <person name="Strauss J."/>
            <person name="Dupont C."/>
            <person name="Frickenhaus S."/>
            <person name="Maumus F."/>
            <person name="Mcmullan M."/>
            <person name="Sanges R."/>
            <person name="Schmutz J."/>
            <person name="Toseland A."/>
            <person name="Valas R."/>
            <person name="Veluchamy A."/>
            <person name="Ward B.J."/>
            <person name="Allen A."/>
            <person name="Barry K."/>
            <person name="Falciatore A."/>
            <person name="Ferrante M."/>
            <person name="Fortunato A.E."/>
            <person name="Gloeckner G."/>
            <person name="Gruber A."/>
            <person name="Hipkin R."/>
            <person name="Janech M."/>
            <person name="Kroth P."/>
            <person name="Leese F."/>
            <person name="Lindquist E."/>
            <person name="Lyon B.R."/>
            <person name="Martin J."/>
            <person name="Mayer C."/>
            <person name="Parker M."/>
            <person name="Quesneville H."/>
            <person name="Raymond J."/>
            <person name="Uhlig C."/>
            <person name="Valentin K.U."/>
            <person name="Worden A.Z."/>
            <person name="Armbrust E.V."/>
            <person name="Bowler C."/>
            <person name="Green B."/>
            <person name="Moulton V."/>
            <person name="Van Oosterhout C."/>
            <person name="Grigoriev I."/>
        </authorList>
    </citation>
    <scope>NUCLEOTIDE SEQUENCE [LARGE SCALE GENOMIC DNA]</scope>
    <source>
        <strain evidence="4 5">CCMP1102</strain>
    </source>
</reference>
<feature type="region of interest" description="Disordered" evidence="1">
    <location>
        <begin position="458"/>
        <end position="477"/>
    </location>
</feature>
<keyword evidence="4" id="KW-0808">Transferase</keyword>
<evidence type="ECO:0000256" key="1">
    <source>
        <dbReference type="SAM" id="MobiDB-lite"/>
    </source>
</evidence>
<evidence type="ECO:0000259" key="3">
    <source>
        <dbReference type="PROSITE" id="PS50003"/>
    </source>
</evidence>
<dbReference type="AlphaFoldDB" id="A0A1E7FE45"/>
<feature type="compositionally biased region" description="Low complexity" evidence="1">
    <location>
        <begin position="29"/>
        <end position="39"/>
    </location>
</feature>
<gene>
    <name evidence="4" type="primary">GT2_1</name>
    <name evidence="4" type="ORF">FRACYDRAFT_239034</name>
</gene>
<dbReference type="SUPFAM" id="SSF50729">
    <property type="entry name" value="PH domain-like"/>
    <property type="match status" value="1"/>
</dbReference>
<dbReference type="Proteomes" id="UP000095751">
    <property type="component" value="Unassembled WGS sequence"/>
</dbReference>
<feature type="domain" description="PH" evidence="3">
    <location>
        <begin position="46"/>
        <end position="232"/>
    </location>
</feature>
<dbReference type="EMBL" id="KV784358">
    <property type="protein sequence ID" value="OEU16441.1"/>
    <property type="molecule type" value="Genomic_DNA"/>
</dbReference>
<keyword evidence="2" id="KW-1133">Transmembrane helix</keyword>
<feature type="region of interest" description="Disordered" evidence="1">
    <location>
        <begin position="234"/>
        <end position="306"/>
    </location>
</feature>
<evidence type="ECO:0000313" key="4">
    <source>
        <dbReference type="EMBL" id="OEU16441.1"/>
    </source>
</evidence>
<dbReference type="OrthoDB" id="48057at2759"/>
<sequence length="654" mass="72780">MQEQATTTTDYSNNTSVLEFLSFEAGTMTSNNNTSSSSSRQHQQQPMHMQGVLWKRRDIFKNKWRPRWFVLHPEQRVLTYYLLTNQAGIGPQQVVSSSRSSSNSTPSRSNSSTTTPSRTPSRRNSNNSTSRIPSSSSSVGTSSSNYNNNNRRRTYSESSTLSTNTIDCDVVPRGTIYLLGSTVEANELLTRPDEDLYTLSITEHETGTHCHLATRTEEDRDQWIIHIRRVCQDAGSSHDGEQRSSSSSSSQRHASYTGLASPSRSISSTNAAPRTPMSSNTISDRMMTTPTASGSASRTTRNEVVGEDKCSSNLLQEFDRNHNAQNFETNTQRIDDSKKLTTSSLAKRIKKYPYQVALSFEKEMLILCGPLILYKLLLMISFQFSAMCFVAASIIALRWVILKNISGIMRILPDDDDDDKIKQSNRTTKSIGHGSTCCRFTVDLTNALRFLADKKDTMTSSKNGGTTSASGSSSSTGNEEIFMSHIIVKALATAMSQHPHLISRKYPLLPRVYSIDVAHIDLKSADTVVWVNKTDERSVEEIADFFFKSSEKGVSSSPSTFWQDAIGPTCRVVMTTPDFEHSHVDVDLNLTDCPIAIFISDTTQLGNNEEKQTQLQHQQKLNISISIQSTDVNACRKFADNVQKCIQQFPNTVA</sequence>
<accession>A0A1E7FE45</accession>
<dbReference type="InterPro" id="IPR001849">
    <property type="entry name" value="PH_domain"/>
</dbReference>
<feature type="region of interest" description="Disordered" evidence="1">
    <location>
        <begin position="27"/>
        <end position="48"/>
    </location>
</feature>
<dbReference type="Gene3D" id="2.30.29.30">
    <property type="entry name" value="Pleckstrin-homology domain (PH domain)/Phosphotyrosine-binding domain (PTB)"/>
    <property type="match status" value="2"/>
</dbReference>
<dbReference type="KEGG" id="fcy:FRACYDRAFT_239034"/>
<dbReference type="InParanoid" id="A0A1E7FE45"/>
<proteinExistence type="predicted"/>
<keyword evidence="5" id="KW-1185">Reference proteome</keyword>
<organism evidence="4 5">
    <name type="scientific">Fragilariopsis cylindrus CCMP1102</name>
    <dbReference type="NCBI Taxonomy" id="635003"/>
    <lineage>
        <taxon>Eukaryota</taxon>
        <taxon>Sar</taxon>
        <taxon>Stramenopiles</taxon>
        <taxon>Ochrophyta</taxon>
        <taxon>Bacillariophyta</taxon>
        <taxon>Bacillariophyceae</taxon>
        <taxon>Bacillariophycidae</taxon>
        <taxon>Bacillariales</taxon>
        <taxon>Bacillariaceae</taxon>
        <taxon>Fragilariopsis</taxon>
    </lineage>
</organism>
<name>A0A1E7FE45_9STRA</name>
<keyword evidence="2" id="KW-0812">Transmembrane</keyword>
<feature type="compositionally biased region" description="Polar residues" evidence="1">
    <location>
        <begin position="258"/>
        <end position="299"/>
    </location>
</feature>
<dbReference type="InterPro" id="IPR011993">
    <property type="entry name" value="PH-like_dom_sf"/>
</dbReference>
<dbReference type="GO" id="GO:0016740">
    <property type="term" value="F:transferase activity"/>
    <property type="evidence" value="ECO:0007669"/>
    <property type="project" value="UniProtKB-KW"/>
</dbReference>
<protein>
    <submittedName>
        <fullName evidence="4">Putative glucosyltransferase</fullName>
    </submittedName>
</protein>
<dbReference type="SMART" id="SM00233">
    <property type="entry name" value="PH"/>
    <property type="match status" value="1"/>
</dbReference>
<evidence type="ECO:0000313" key="5">
    <source>
        <dbReference type="Proteomes" id="UP000095751"/>
    </source>
</evidence>
<dbReference type="PROSITE" id="PS50003">
    <property type="entry name" value="PH_DOMAIN"/>
    <property type="match status" value="1"/>
</dbReference>
<keyword evidence="2" id="KW-0472">Membrane</keyword>
<feature type="compositionally biased region" description="Low complexity" evidence="1">
    <location>
        <begin position="243"/>
        <end position="255"/>
    </location>
</feature>